<feature type="domain" description="Zn(2)-C6 fungal-type" evidence="3">
    <location>
        <begin position="36"/>
        <end position="70"/>
    </location>
</feature>
<dbReference type="Gene3D" id="4.10.240.10">
    <property type="entry name" value="Zn(2)-C6 fungal-type DNA-binding domain"/>
    <property type="match status" value="1"/>
</dbReference>
<dbReference type="EMBL" id="AFQF01001029">
    <property type="protein sequence ID" value="EGU86412.1"/>
    <property type="molecule type" value="Genomic_DNA"/>
</dbReference>
<dbReference type="PROSITE" id="PS50048">
    <property type="entry name" value="ZN2_CY6_FUNGAL_2"/>
    <property type="match status" value="1"/>
</dbReference>
<accession>F9F9I6</accession>
<organism evidence="4">
    <name type="scientific">Fusarium oxysporum (strain Fo5176)</name>
    <name type="common">Fusarium vascular wilt</name>
    <dbReference type="NCBI Taxonomy" id="660025"/>
    <lineage>
        <taxon>Eukaryota</taxon>
        <taxon>Fungi</taxon>
        <taxon>Dikarya</taxon>
        <taxon>Ascomycota</taxon>
        <taxon>Pezizomycotina</taxon>
        <taxon>Sordariomycetes</taxon>
        <taxon>Hypocreomycetidae</taxon>
        <taxon>Hypocreales</taxon>
        <taxon>Nectriaceae</taxon>
        <taxon>Fusarium</taxon>
        <taxon>Fusarium oxysporum species complex</taxon>
    </lineage>
</organism>
<dbReference type="PROSITE" id="PS00463">
    <property type="entry name" value="ZN2_CY6_FUNGAL_1"/>
    <property type="match status" value="1"/>
</dbReference>
<name>F9F9I6_FUSOF</name>
<dbReference type="InterPro" id="IPR001138">
    <property type="entry name" value="Zn2Cys6_DnaBD"/>
</dbReference>
<dbReference type="InterPro" id="IPR036864">
    <property type="entry name" value="Zn2-C6_fun-type_DNA-bd_sf"/>
</dbReference>
<dbReference type="OrthoDB" id="4222821at2759"/>
<dbReference type="Pfam" id="PF00172">
    <property type="entry name" value="Zn_clus"/>
    <property type="match status" value="1"/>
</dbReference>
<keyword evidence="1" id="KW-0539">Nucleus</keyword>
<gene>
    <name evidence="4" type="ORF">FOXB_03061</name>
</gene>
<feature type="compositionally biased region" description="Polar residues" evidence="2">
    <location>
        <begin position="78"/>
        <end position="87"/>
    </location>
</feature>
<comment type="caution">
    <text evidence="4">The sequence shown here is derived from an EMBL/GenBank/DDBJ whole genome shotgun (WGS) entry which is preliminary data.</text>
</comment>
<dbReference type="GO" id="GO:0008270">
    <property type="term" value="F:zinc ion binding"/>
    <property type="evidence" value="ECO:0007669"/>
    <property type="project" value="InterPro"/>
</dbReference>
<evidence type="ECO:0000259" key="3">
    <source>
        <dbReference type="PROSITE" id="PS50048"/>
    </source>
</evidence>
<feature type="compositionally biased region" description="Polar residues" evidence="2">
    <location>
        <begin position="374"/>
        <end position="394"/>
    </location>
</feature>
<proteinExistence type="predicted"/>
<dbReference type="SUPFAM" id="SSF57701">
    <property type="entry name" value="Zn2/Cys6 DNA-binding domain"/>
    <property type="match status" value="1"/>
</dbReference>
<protein>
    <recommendedName>
        <fullName evidence="3">Zn(2)-C6 fungal-type domain-containing protein</fullName>
    </recommendedName>
</protein>
<feature type="region of interest" description="Disordered" evidence="2">
    <location>
        <begin position="72"/>
        <end position="98"/>
    </location>
</feature>
<evidence type="ECO:0000256" key="1">
    <source>
        <dbReference type="ARBA" id="ARBA00023242"/>
    </source>
</evidence>
<reference evidence="4" key="1">
    <citation type="journal article" date="2012" name="Mol. Plant Microbe Interact.">
        <title>A highly conserved effector in Fusarium oxysporum is required for full virulence on Arabidopsis.</title>
        <authorList>
            <person name="Thatcher L.F."/>
            <person name="Gardiner D.M."/>
            <person name="Kazan K."/>
            <person name="Manners J."/>
        </authorList>
    </citation>
    <scope>NUCLEOTIDE SEQUENCE [LARGE SCALE GENOMIC DNA]</scope>
    <source>
        <strain evidence="4">Fo5176</strain>
    </source>
</reference>
<dbReference type="GO" id="GO:0000981">
    <property type="term" value="F:DNA-binding transcription factor activity, RNA polymerase II-specific"/>
    <property type="evidence" value="ECO:0007669"/>
    <property type="project" value="InterPro"/>
</dbReference>
<feature type="region of interest" description="Disordered" evidence="2">
    <location>
        <begin position="365"/>
        <end position="394"/>
    </location>
</feature>
<evidence type="ECO:0000256" key="2">
    <source>
        <dbReference type="SAM" id="MobiDB-lite"/>
    </source>
</evidence>
<dbReference type="AlphaFoldDB" id="F9F9I6"/>
<sequence>MIIIDHLLHVLGSHLHSMDKMYSMSEGDAAMPLRQTCDRCRYLKVRCEKDSGSPSVRCVRCSKAGAICVHNPRRRSGRPTSTNSVLHNSPRDTDEGPIQDLRSNMDFCNDTSPQNWSHKWTYPDMTLRSSLDPHFFSLFSTRSLSSSQGLDQFMESGEGGHTPPFDYHAALDQGLDMFADVTAATTVPARNKGPDDISNTMDAMETDMQVLTELNVRAYRLMTSDRTPFTEELCAITDSVLKVLTRVTAMAREQQSKAGTPGCGEKDNRLHIHQAPRVSISLVLQGVSVCEQIYSAFIHVCSVLRNGLELHSDTNNENDAGDHRMSDAQAVMTVELINYLFEKLNRAQKQLLDTALTVEDASPSSVESLGAHDSATSPKLSLQSDSSPNYSPTTGVITVMMNRTCGKHPQLQNAIKTIRDLARDKDGI</sequence>
<evidence type="ECO:0000313" key="4">
    <source>
        <dbReference type="EMBL" id="EGU86412.1"/>
    </source>
</evidence>
<dbReference type="CDD" id="cd00067">
    <property type="entry name" value="GAL4"/>
    <property type="match status" value="1"/>
</dbReference>